<dbReference type="EMBL" id="VSWD01000005">
    <property type="protein sequence ID" value="KAK3103662.1"/>
    <property type="molecule type" value="Genomic_DNA"/>
</dbReference>
<dbReference type="GO" id="GO:0008270">
    <property type="term" value="F:zinc ion binding"/>
    <property type="evidence" value="ECO:0007669"/>
    <property type="project" value="UniProtKB-KW"/>
</dbReference>
<evidence type="ECO:0000256" key="1">
    <source>
        <dbReference type="PROSITE-ProRule" id="PRU00024"/>
    </source>
</evidence>
<dbReference type="InterPro" id="IPR000315">
    <property type="entry name" value="Znf_B-box"/>
</dbReference>
<dbReference type="PROSITE" id="PS50119">
    <property type="entry name" value="ZF_BBOX"/>
    <property type="match status" value="1"/>
</dbReference>
<proteinExistence type="predicted"/>
<dbReference type="Gene3D" id="3.30.160.60">
    <property type="entry name" value="Classic Zinc Finger"/>
    <property type="match status" value="1"/>
</dbReference>
<dbReference type="InterPro" id="IPR036322">
    <property type="entry name" value="WD40_repeat_dom_sf"/>
</dbReference>
<evidence type="ECO:0000313" key="4">
    <source>
        <dbReference type="Proteomes" id="UP001186944"/>
    </source>
</evidence>
<accession>A0AA88YM81</accession>
<keyword evidence="1" id="KW-0479">Metal-binding</keyword>
<feature type="domain" description="B box-type" evidence="2">
    <location>
        <begin position="9"/>
        <end position="56"/>
    </location>
</feature>
<reference evidence="3" key="1">
    <citation type="submission" date="2019-08" db="EMBL/GenBank/DDBJ databases">
        <title>The improved chromosome-level genome for the pearl oyster Pinctada fucata martensii using PacBio sequencing and Hi-C.</title>
        <authorList>
            <person name="Zheng Z."/>
        </authorList>
    </citation>
    <scope>NUCLEOTIDE SEQUENCE</scope>
    <source>
        <strain evidence="3">ZZ-2019</strain>
        <tissue evidence="3">Adductor muscle</tissue>
    </source>
</reference>
<organism evidence="3 4">
    <name type="scientific">Pinctada imbricata</name>
    <name type="common">Atlantic pearl-oyster</name>
    <name type="synonym">Pinctada martensii</name>
    <dbReference type="NCBI Taxonomy" id="66713"/>
    <lineage>
        <taxon>Eukaryota</taxon>
        <taxon>Metazoa</taxon>
        <taxon>Spiralia</taxon>
        <taxon>Lophotrochozoa</taxon>
        <taxon>Mollusca</taxon>
        <taxon>Bivalvia</taxon>
        <taxon>Autobranchia</taxon>
        <taxon>Pteriomorphia</taxon>
        <taxon>Pterioida</taxon>
        <taxon>Pterioidea</taxon>
        <taxon>Pteriidae</taxon>
        <taxon>Pinctada</taxon>
    </lineage>
</organism>
<comment type="caution">
    <text evidence="3">The sequence shown here is derived from an EMBL/GenBank/DDBJ whole genome shotgun (WGS) entry which is preliminary data.</text>
</comment>
<keyword evidence="1" id="KW-0863">Zinc-finger</keyword>
<dbReference type="AlphaFoldDB" id="A0AA88YM81"/>
<dbReference type="CDD" id="cd19757">
    <property type="entry name" value="Bbox1"/>
    <property type="match status" value="1"/>
</dbReference>
<dbReference type="SUPFAM" id="SSF50978">
    <property type="entry name" value="WD40 repeat-like"/>
    <property type="match status" value="1"/>
</dbReference>
<gene>
    <name evidence="3" type="ORF">FSP39_020837</name>
</gene>
<evidence type="ECO:0000313" key="3">
    <source>
        <dbReference type="EMBL" id="KAK3103662.1"/>
    </source>
</evidence>
<protein>
    <recommendedName>
        <fullName evidence="2">B box-type domain-containing protein</fullName>
    </recommendedName>
</protein>
<sequence>MAESSFWERSCESCLEEQKQVKARTFCSECHQFLCEKCSNWHLRFKKSKSHHLIDLVSFTNKPYSSATNEVQLSSDLLETLTISDNTVLYSTQVAVEKKDVKTIQLPKDMQIEPSRLKVTKCLEFSIESLEDKERLNVRGLASLKDAIAVAVYRLDSTKFLRVYDRQGNFLPSTQVSQEIWGMTPVDHDTFATCGSENKVYIWNIDHKQGLSKLDDGKAFNVDSYISQGIHFNGTYYCVLEVDFNTILVLHGQKWKASKEDRPERSFWKKDSVWLGHTHG</sequence>
<evidence type="ECO:0000259" key="2">
    <source>
        <dbReference type="PROSITE" id="PS50119"/>
    </source>
</evidence>
<dbReference type="Proteomes" id="UP001186944">
    <property type="component" value="Unassembled WGS sequence"/>
</dbReference>
<keyword evidence="4" id="KW-1185">Reference proteome</keyword>
<keyword evidence="1" id="KW-0862">Zinc</keyword>
<name>A0AA88YM81_PINIB</name>